<feature type="binding site" description="axial binding residue" evidence="1">
    <location>
        <position position="210"/>
    </location>
    <ligand>
        <name>heme b</name>
        <dbReference type="ChEBI" id="CHEBI:60344"/>
    </ligand>
    <ligandPart>
        <name>Fe</name>
        <dbReference type="ChEBI" id="CHEBI:18248"/>
    </ligandPart>
</feature>
<dbReference type="EMBL" id="SOFS01000019">
    <property type="protein sequence ID" value="TFC20418.1"/>
    <property type="molecule type" value="Genomic_DNA"/>
</dbReference>
<keyword evidence="4" id="KW-1185">Reference proteome</keyword>
<dbReference type="InterPro" id="IPR014878">
    <property type="entry name" value="THAP4-like_heme-bd"/>
</dbReference>
<reference evidence="3 4" key="1">
    <citation type="submission" date="2019-03" db="EMBL/GenBank/DDBJ databases">
        <title>Genomics of glacier-inhabiting Cryobacterium strains.</title>
        <authorList>
            <person name="Liu Q."/>
            <person name="Xin Y.-H."/>
        </authorList>
    </citation>
    <scope>NUCLEOTIDE SEQUENCE [LARGE SCALE GENOMIC DNA]</scope>
    <source>
        <strain evidence="3 4">MDB1-5</strain>
    </source>
</reference>
<dbReference type="CDD" id="cd07828">
    <property type="entry name" value="lipocalin_heme-bd-THAP4-like"/>
    <property type="match status" value="1"/>
</dbReference>
<name>A0ABY2IPK7_9MICO</name>
<dbReference type="PANTHER" id="PTHR15854:SF4">
    <property type="entry name" value="PEROXYNITRITE ISOMERASE THAP4"/>
    <property type="match status" value="1"/>
</dbReference>
<proteinExistence type="inferred from homology"/>
<comment type="similarity">
    <text evidence="1">Belongs to the nitrobindin family.</text>
</comment>
<keyword evidence="1" id="KW-0408">Iron</keyword>
<organism evidence="3 4">
    <name type="scientific">Cryobacterium glucosi</name>
    <dbReference type="NCBI Taxonomy" id="1259175"/>
    <lineage>
        <taxon>Bacteria</taxon>
        <taxon>Bacillati</taxon>
        <taxon>Actinomycetota</taxon>
        <taxon>Actinomycetes</taxon>
        <taxon>Micrococcales</taxon>
        <taxon>Microbacteriaceae</taxon>
        <taxon>Cryobacterium</taxon>
    </lineage>
</organism>
<comment type="pathway">
    <text evidence="1">Nitrogen metabolism.</text>
</comment>
<dbReference type="EC" id="5.99.-.-" evidence="1"/>
<feature type="binding site" evidence="1">
    <location>
        <position position="178"/>
    </location>
    <ligand>
        <name>heme b</name>
        <dbReference type="ChEBI" id="CHEBI:60344"/>
    </ligand>
</feature>
<evidence type="ECO:0000313" key="3">
    <source>
        <dbReference type="EMBL" id="TFC20418.1"/>
    </source>
</evidence>
<comment type="catalytic activity">
    <reaction evidence="1">
        <text>peroxynitrite = nitrate</text>
        <dbReference type="Rhea" id="RHEA:63116"/>
        <dbReference type="ChEBI" id="CHEBI:17632"/>
        <dbReference type="ChEBI" id="CHEBI:25941"/>
    </reaction>
</comment>
<dbReference type="PANTHER" id="PTHR15854">
    <property type="entry name" value="THAP4 PROTEIN"/>
    <property type="match status" value="1"/>
</dbReference>
<dbReference type="InterPro" id="IPR012674">
    <property type="entry name" value="Calycin"/>
</dbReference>
<dbReference type="SUPFAM" id="SSF50814">
    <property type="entry name" value="Lipocalins"/>
    <property type="match status" value="1"/>
</dbReference>
<feature type="domain" description="THAP4-like heme-binding" evidence="2">
    <location>
        <begin position="11"/>
        <end position="217"/>
    </location>
</feature>
<dbReference type="RefSeq" id="WP_134558864.1">
    <property type="nucleotide sequence ID" value="NZ_SOFS01000019.1"/>
</dbReference>
<protein>
    <recommendedName>
        <fullName evidence="1">Peroxynitrite isomerase</fullName>
        <ecNumber evidence="1">5.99.-.-</ecNumber>
    </recommendedName>
    <alternativeName>
        <fullName evidence="1">Ferric nitrobindin</fullName>
        <shortName evidence="1">Nb(III)</shortName>
    </alternativeName>
</protein>
<dbReference type="InterPro" id="IPR045165">
    <property type="entry name" value="Nitrobindin"/>
</dbReference>
<dbReference type="Proteomes" id="UP000297604">
    <property type="component" value="Unassembled WGS sequence"/>
</dbReference>
<comment type="cofactor">
    <cofactor evidence="1">
        <name>heme b</name>
        <dbReference type="ChEBI" id="CHEBI:60344"/>
    </cofactor>
    <text evidence="1">Binds 1 heme b group per subunit, that coordinates a highly solvent-exposed Fe(III) atom.</text>
</comment>
<gene>
    <name evidence="3" type="ORF">E3O46_09355</name>
</gene>
<keyword evidence="1" id="KW-0479">Metal-binding</keyword>
<evidence type="ECO:0000259" key="2">
    <source>
        <dbReference type="Pfam" id="PF08768"/>
    </source>
</evidence>
<feature type="short sequence motif" description="GXWXGXG" evidence="1">
    <location>
        <begin position="20"/>
        <end position="26"/>
    </location>
</feature>
<comment type="caution">
    <text evidence="1">Lacks conserved residue(s) required for the propagation of feature annotation.</text>
</comment>
<accession>A0ABY2IPK7</accession>
<dbReference type="InterPro" id="IPR022939">
    <property type="entry name" value="Nb(III)_bact/plant"/>
</dbReference>
<comment type="domain">
    <text evidence="1">Forms a 10-stranded antiparallel beta-barrel structure able to accommodate a hydrophobic ligand in its interior. In fact, this fold hosts the heme group, which is located in a wide surface cleft.</text>
</comment>
<keyword evidence="1" id="KW-0349">Heme</keyword>
<sequence>MFELPTQLPSELVPLSWLLGVWEGSGVIDYALPDGHRVSREFGQRLSFSHDGLPHLNYSSYTWLEADAAASVDDDAEAVDGAASAFVGKTPLMTETGYWRLSRPQGAGDPGPGLLPAEGEHPYTTASAVETLRNADGGFDIDVTLVHPGGAAEIYLGQVKGPRIDLATDAVMRTQGAKAYSAATRLYGLVDGHLLWAWDIAALGQSLRTHASGRLKRVE</sequence>
<dbReference type="Pfam" id="PF08768">
    <property type="entry name" value="THAP4_heme-bd"/>
    <property type="match status" value="1"/>
</dbReference>
<comment type="caution">
    <text evidence="3">The sequence shown here is derived from an EMBL/GenBank/DDBJ whole genome shotgun (WGS) entry which is preliminary data.</text>
</comment>
<dbReference type="HAMAP" id="MF_01297">
    <property type="entry name" value="nitrobindin"/>
    <property type="match status" value="1"/>
</dbReference>
<evidence type="ECO:0000313" key="4">
    <source>
        <dbReference type="Proteomes" id="UP000297604"/>
    </source>
</evidence>
<evidence type="ECO:0000256" key="1">
    <source>
        <dbReference type="HAMAP-Rule" id="MF_01297"/>
    </source>
</evidence>
<comment type="function">
    <text evidence="1">Heme-binding protein able to scavenge peroxynitrite and to protect free L-tyrosine against peroxynitrite-mediated nitration, by acting as a peroxynitrite isomerase that converts peroxynitrite to nitrate. Therefore, this protein likely plays a role in peroxynitrite sensing and in the detoxification of reactive nitrogen and oxygen species (RNS and ROS, respectively). Is able to bind nitric oxide (NO) in vitro, but may act as a sensor of peroxynitrite levels in vivo.</text>
</comment>
<keyword evidence="1" id="KW-0413">Isomerase</keyword>
<dbReference type="Gene3D" id="2.40.128.20">
    <property type="match status" value="1"/>
</dbReference>